<dbReference type="SMART" id="SM00360">
    <property type="entry name" value="RRM"/>
    <property type="match status" value="1"/>
</dbReference>
<dbReference type="InterPro" id="IPR034257">
    <property type="entry name" value="Acinus_RRM"/>
</dbReference>
<comment type="caution">
    <text evidence="5">The sequence shown here is derived from an EMBL/GenBank/DDBJ whole genome shotgun (WGS) entry which is preliminary data.</text>
</comment>
<dbReference type="SUPFAM" id="SSF54928">
    <property type="entry name" value="RNA-binding domain, RBD"/>
    <property type="match status" value="1"/>
</dbReference>
<dbReference type="InterPro" id="IPR012677">
    <property type="entry name" value="Nucleotide-bd_a/b_plait_sf"/>
</dbReference>
<dbReference type="Pfam" id="PF16294">
    <property type="entry name" value="RSB_motif"/>
    <property type="match status" value="1"/>
</dbReference>
<feature type="region of interest" description="Disordered" evidence="3">
    <location>
        <begin position="211"/>
        <end position="243"/>
    </location>
</feature>
<evidence type="ECO:0000256" key="3">
    <source>
        <dbReference type="SAM" id="MobiDB-lite"/>
    </source>
</evidence>
<feature type="region of interest" description="Disordered" evidence="3">
    <location>
        <begin position="119"/>
        <end position="144"/>
    </location>
</feature>
<dbReference type="PROSITE" id="PS50102">
    <property type="entry name" value="RRM"/>
    <property type="match status" value="1"/>
</dbReference>
<dbReference type="Pfam" id="PF00076">
    <property type="entry name" value="RRM_1"/>
    <property type="match status" value="1"/>
</dbReference>
<dbReference type="InterPro" id="IPR052793">
    <property type="entry name" value="EJC-associated_protein"/>
</dbReference>
<evidence type="ECO:0000256" key="2">
    <source>
        <dbReference type="PROSITE-ProRule" id="PRU00176"/>
    </source>
</evidence>
<dbReference type="EMBL" id="JAPWTJ010000392">
    <property type="protein sequence ID" value="KAJ8978908.1"/>
    <property type="molecule type" value="Genomic_DNA"/>
</dbReference>
<organism evidence="5 6">
    <name type="scientific">Molorchus minor</name>
    <dbReference type="NCBI Taxonomy" id="1323400"/>
    <lineage>
        <taxon>Eukaryota</taxon>
        <taxon>Metazoa</taxon>
        <taxon>Ecdysozoa</taxon>
        <taxon>Arthropoda</taxon>
        <taxon>Hexapoda</taxon>
        <taxon>Insecta</taxon>
        <taxon>Pterygota</taxon>
        <taxon>Neoptera</taxon>
        <taxon>Endopterygota</taxon>
        <taxon>Coleoptera</taxon>
        <taxon>Polyphaga</taxon>
        <taxon>Cucujiformia</taxon>
        <taxon>Chrysomeloidea</taxon>
        <taxon>Cerambycidae</taxon>
        <taxon>Lamiinae</taxon>
        <taxon>Monochamini</taxon>
        <taxon>Molorchus</taxon>
    </lineage>
</organism>
<accession>A0ABQ9JMQ9</accession>
<feature type="compositionally biased region" description="Basic and acidic residues" evidence="3">
    <location>
        <begin position="223"/>
        <end position="233"/>
    </location>
</feature>
<keyword evidence="1 2" id="KW-0694">RNA-binding</keyword>
<proteinExistence type="predicted"/>
<keyword evidence="6" id="KW-1185">Reference proteome</keyword>
<dbReference type="Proteomes" id="UP001162164">
    <property type="component" value="Unassembled WGS sequence"/>
</dbReference>
<sequence length="243" mass="27300">MSDQSTKNRVPRTHPQRKISIQLRPPPSPARNPISEVLYISNLVRPFTVKQLKELLERTGKIKEGGFWTDRIKSKCYVQYETEAEAEATRNALHGVHWPIGNGKKLVIEYATVEDLDKAKNPAPPAQARGGAGAGGEEEERWSSAGMGYGQGRIASTTFQNQESKQERFIRIGNKRKIEEPVPQKLMDDLFLKTKATPSIYWQPLSPEEIAMKQKAAPSSHGRAQEKNRRDSGPCEGHQARFV</sequence>
<feature type="domain" description="RRM" evidence="4">
    <location>
        <begin position="36"/>
        <end position="113"/>
    </location>
</feature>
<dbReference type="CDD" id="cd12432">
    <property type="entry name" value="RRM_ACINU"/>
    <property type="match status" value="1"/>
</dbReference>
<name>A0ABQ9JMQ9_9CUCU</name>
<evidence type="ECO:0000313" key="6">
    <source>
        <dbReference type="Proteomes" id="UP001162164"/>
    </source>
</evidence>
<protein>
    <recommendedName>
        <fullName evidence="4">RRM domain-containing protein</fullName>
    </recommendedName>
</protein>
<evidence type="ECO:0000259" key="4">
    <source>
        <dbReference type="PROSITE" id="PS50102"/>
    </source>
</evidence>
<dbReference type="PANTHER" id="PTHR46589:SF1">
    <property type="entry name" value="APOPTOTIC CHROMATIN CONDENSATION INDUCER IN THE NUCLEUS"/>
    <property type="match status" value="1"/>
</dbReference>
<dbReference type="InterPro" id="IPR000504">
    <property type="entry name" value="RRM_dom"/>
</dbReference>
<evidence type="ECO:0000313" key="5">
    <source>
        <dbReference type="EMBL" id="KAJ8978908.1"/>
    </source>
</evidence>
<gene>
    <name evidence="5" type="ORF">NQ317_008887</name>
</gene>
<reference evidence="5" key="1">
    <citation type="journal article" date="2023" name="Insect Mol. Biol.">
        <title>Genome sequencing provides insights into the evolution of gene families encoding plant cell wall-degrading enzymes in longhorned beetles.</title>
        <authorList>
            <person name="Shin N.R."/>
            <person name="Okamura Y."/>
            <person name="Kirsch R."/>
            <person name="Pauchet Y."/>
        </authorList>
    </citation>
    <scope>NUCLEOTIDE SEQUENCE</scope>
    <source>
        <strain evidence="5">MMC_N1</strain>
    </source>
</reference>
<dbReference type="InterPro" id="IPR035979">
    <property type="entry name" value="RBD_domain_sf"/>
</dbReference>
<dbReference type="Gene3D" id="3.30.70.330">
    <property type="match status" value="1"/>
</dbReference>
<dbReference type="PANTHER" id="PTHR46589">
    <property type="entry name" value="APOPTOTIC CHROMATIN CONDENSATION INDUCER IN THE NUCLEUS"/>
    <property type="match status" value="1"/>
</dbReference>
<evidence type="ECO:0000256" key="1">
    <source>
        <dbReference type="ARBA" id="ARBA00022884"/>
    </source>
</evidence>
<dbReference type="InterPro" id="IPR032552">
    <property type="entry name" value="RSB_motif"/>
</dbReference>
<feature type="region of interest" description="Disordered" evidence="3">
    <location>
        <begin position="1"/>
        <end position="28"/>
    </location>
</feature>